<organism evidence="1 2">
    <name type="scientific">Funneliformis caledonium</name>
    <dbReference type="NCBI Taxonomy" id="1117310"/>
    <lineage>
        <taxon>Eukaryota</taxon>
        <taxon>Fungi</taxon>
        <taxon>Fungi incertae sedis</taxon>
        <taxon>Mucoromycota</taxon>
        <taxon>Glomeromycotina</taxon>
        <taxon>Glomeromycetes</taxon>
        <taxon>Glomerales</taxon>
        <taxon>Glomeraceae</taxon>
        <taxon>Funneliformis</taxon>
    </lineage>
</organism>
<sequence length="117" mass="13289">VVGFNDAMKVTVLSGKMGGRDKYREVKIGTAQASMKALIYEKFNTIDTSETYEKRIRPHVDDMPYADALTILLNHLPENLKIRIRISNPVDLNVFFTELKNKWLEAGGPFMTTQAIQ</sequence>
<dbReference type="Proteomes" id="UP000789570">
    <property type="component" value="Unassembled WGS sequence"/>
</dbReference>
<evidence type="ECO:0000313" key="1">
    <source>
        <dbReference type="EMBL" id="CAG8734507.1"/>
    </source>
</evidence>
<gene>
    <name evidence="1" type="ORF">FCALED_LOCUS15207</name>
</gene>
<dbReference type="AlphaFoldDB" id="A0A9N9IGI8"/>
<dbReference type="EMBL" id="CAJVPQ010013116">
    <property type="protein sequence ID" value="CAG8734507.1"/>
    <property type="molecule type" value="Genomic_DNA"/>
</dbReference>
<name>A0A9N9IGI8_9GLOM</name>
<protein>
    <submittedName>
        <fullName evidence="1">2490_t:CDS:1</fullName>
    </submittedName>
</protein>
<feature type="non-terminal residue" evidence="1">
    <location>
        <position position="117"/>
    </location>
</feature>
<proteinExistence type="predicted"/>
<comment type="caution">
    <text evidence="1">The sequence shown here is derived from an EMBL/GenBank/DDBJ whole genome shotgun (WGS) entry which is preliminary data.</text>
</comment>
<evidence type="ECO:0000313" key="2">
    <source>
        <dbReference type="Proteomes" id="UP000789570"/>
    </source>
</evidence>
<reference evidence="1" key="1">
    <citation type="submission" date="2021-06" db="EMBL/GenBank/DDBJ databases">
        <authorList>
            <person name="Kallberg Y."/>
            <person name="Tangrot J."/>
            <person name="Rosling A."/>
        </authorList>
    </citation>
    <scope>NUCLEOTIDE SEQUENCE</scope>
    <source>
        <strain evidence="1">UK204</strain>
    </source>
</reference>
<keyword evidence="2" id="KW-1185">Reference proteome</keyword>
<dbReference type="OrthoDB" id="2442845at2759"/>
<accession>A0A9N9IGI8</accession>